<keyword evidence="10" id="KW-0496">Mitochondrion</keyword>
<dbReference type="Pfam" id="PF00153">
    <property type="entry name" value="Mito_carr"/>
    <property type="match status" value="3"/>
</dbReference>
<dbReference type="InterPro" id="IPR002067">
    <property type="entry name" value="MCP"/>
</dbReference>
<organism evidence="15 16">
    <name type="scientific">Micractinium conductrix</name>
    <dbReference type="NCBI Taxonomy" id="554055"/>
    <lineage>
        <taxon>Eukaryota</taxon>
        <taxon>Viridiplantae</taxon>
        <taxon>Chlorophyta</taxon>
        <taxon>core chlorophytes</taxon>
        <taxon>Trebouxiophyceae</taxon>
        <taxon>Chlorellales</taxon>
        <taxon>Chlorellaceae</taxon>
        <taxon>Chlorella clade</taxon>
        <taxon>Micractinium</taxon>
    </lineage>
</organism>
<gene>
    <name evidence="15" type="ORF">C2E20_7670</name>
</gene>
<feature type="repeat" description="Solcar" evidence="12">
    <location>
        <begin position="227"/>
        <end position="312"/>
    </location>
</feature>
<evidence type="ECO:0000256" key="6">
    <source>
        <dbReference type="ARBA" id="ARBA00022737"/>
    </source>
</evidence>
<dbReference type="SUPFAM" id="SSF103506">
    <property type="entry name" value="Mitochondrial carrier"/>
    <property type="match status" value="1"/>
</dbReference>
<feature type="repeat" description="Solcar" evidence="12">
    <location>
        <begin position="322"/>
        <end position="411"/>
    </location>
</feature>
<dbReference type="STRING" id="554055.A0A2P6V3U1"/>
<dbReference type="EMBL" id="LHPF02000033">
    <property type="protein sequence ID" value="PSC68761.1"/>
    <property type="molecule type" value="Genomic_DNA"/>
</dbReference>
<dbReference type="PRINTS" id="PR00926">
    <property type="entry name" value="MITOCARRIER"/>
</dbReference>
<keyword evidence="11 12" id="KW-0472">Membrane</keyword>
<evidence type="ECO:0000256" key="10">
    <source>
        <dbReference type="ARBA" id="ARBA00023128"/>
    </source>
</evidence>
<evidence type="ECO:0000256" key="1">
    <source>
        <dbReference type="ARBA" id="ARBA00004448"/>
    </source>
</evidence>
<accession>A0A2P6V3U1</accession>
<evidence type="ECO:0000313" key="15">
    <source>
        <dbReference type="EMBL" id="PSC68761.1"/>
    </source>
</evidence>
<evidence type="ECO:0000256" key="13">
    <source>
        <dbReference type="RuleBase" id="RU000488"/>
    </source>
</evidence>
<dbReference type="GO" id="GO:0046872">
    <property type="term" value="F:metal ion binding"/>
    <property type="evidence" value="ECO:0007669"/>
    <property type="project" value="UniProtKB-KW"/>
</dbReference>
<evidence type="ECO:0000256" key="5">
    <source>
        <dbReference type="ARBA" id="ARBA00022723"/>
    </source>
</evidence>
<dbReference type="InterPro" id="IPR018108">
    <property type="entry name" value="MCP_transmembrane"/>
</dbReference>
<dbReference type="GO" id="GO:0055085">
    <property type="term" value="P:transmembrane transport"/>
    <property type="evidence" value="ECO:0007669"/>
    <property type="project" value="InterPro"/>
</dbReference>
<comment type="similarity">
    <text evidence="2 13">Belongs to the mitochondrial carrier (TC 2.A.29) family.</text>
</comment>
<keyword evidence="6" id="KW-0677">Repeat</keyword>
<keyword evidence="5" id="KW-0479">Metal-binding</keyword>
<dbReference type="GO" id="GO:0005743">
    <property type="term" value="C:mitochondrial inner membrane"/>
    <property type="evidence" value="ECO:0007669"/>
    <property type="project" value="UniProtKB-SubCell"/>
</dbReference>
<keyword evidence="8" id="KW-0106">Calcium</keyword>
<dbReference type="InterPro" id="IPR023395">
    <property type="entry name" value="MCP_dom_sf"/>
</dbReference>
<comment type="subcellular location">
    <subcellularLocation>
        <location evidence="1">Mitochondrion inner membrane</location>
        <topology evidence="1">Multi-pass membrane protein</topology>
    </subcellularLocation>
</comment>
<comment type="caution">
    <text evidence="15">The sequence shown here is derived from an EMBL/GenBank/DDBJ whole genome shotgun (WGS) entry which is preliminary data.</text>
</comment>
<evidence type="ECO:0000313" key="16">
    <source>
        <dbReference type="Proteomes" id="UP000239649"/>
    </source>
</evidence>
<sequence length="418" mass="44369">MEHGAGPGTQEEASTSGAAQQPLFSWNVARWALGARGTQQPPPAVASAAAASLSPHAAGQVSAAAEAAAALTAWEEAKASRRGYGGGGGGVAAPASLVQQPQQQLADAQFAAADDFDEEEFEEEEEEEGEWDTYRPLKLLLAGGVAGAVSRTATAPIDRLKMLLQIQDCSRGLTIQEGIRKMTAEGSVRSFFKGNGTNVVKIAPETAIKLTLNDALKQVVASDPDEITPMQRMTAGALAGACAQSTIYPFELVRTRLAVCPSGTYRGIADCVRKVLAQEGWRAFYRGMVPSMLGILPYAGVDITIFELLKERLLDEYEGTNPPAHMILAAGMCSSSIAQFAAYPLALTRTRLQAQGIGGRPIKYRGMMDVLRKTVANEGVRGLYKGSLTNLAKVAPAAGISWLVFEQAKQLMSVDPRR</sequence>
<evidence type="ECO:0000256" key="8">
    <source>
        <dbReference type="ARBA" id="ARBA00022837"/>
    </source>
</evidence>
<feature type="repeat" description="Solcar" evidence="12">
    <location>
        <begin position="134"/>
        <end position="219"/>
    </location>
</feature>
<name>A0A2P6V3U1_9CHLO</name>
<evidence type="ECO:0000256" key="9">
    <source>
        <dbReference type="ARBA" id="ARBA00022989"/>
    </source>
</evidence>
<keyword evidence="7" id="KW-0999">Mitochondrion inner membrane</keyword>
<keyword evidence="9" id="KW-1133">Transmembrane helix</keyword>
<keyword evidence="16" id="KW-1185">Reference proteome</keyword>
<dbReference type="AlphaFoldDB" id="A0A2P6V3U1"/>
<reference evidence="15 16" key="1">
    <citation type="journal article" date="2018" name="Plant J.">
        <title>Genome sequences of Chlorella sorokiniana UTEX 1602 and Micractinium conductrix SAG 241.80: implications to maltose excretion by a green alga.</title>
        <authorList>
            <person name="Arriola M.B."/>
            <person name="Velmurugan N."/>
            <person name="Zhang Y."/>
            <person name="Plunkett M.H."/>
            <person name="Hondzo H."/>
            <person name="Barney B.M."/>
        </authorList>
    </citation>
    <scope>NUCLEOTIDE SEQUENCE [LARGE SCALE GENOMIC DNA]</scope>
    <source>
        <strain evidence="15 16">SAG 241.80</strain>
    </source>
</reference>
<keyword evidence="3 13" id="KW-0813">Transport</keyword>
<dbReference type="PROSITE" id="PS50920">
    <property type="entry name" value="SOLCAR"/>
    <property type="match status" value="3"/>
</dbReference>
<feature type="compositionally biased region" description="Polar residues" evidence="14">
    <location>
        <begin position="11"/>
        <end position="21"/>
    </location>
</feature>
<evidence type="ECO:0000256" key="11">
    <source>
        <dbReference type="ARBA" id="ARBA00023136"/>
    </source>
</evidence>
<evidence type="ECO:0000256" key="3">
    <source>
        <dbReference type="ARBA" id="ARBA00022448"/>
    </source>
</evidence>
<evidence type="ECO:0000256" key="12">
    <source>
        <dbReference type="PROSITE-ProRule" id="PRU00282"/>
    </source>
</evidence>
<protein>
    <submittedName>
        <fullName evidence="15">Calcium-binding mitochondrial carrier S</fullName>
    </submittedName>
</protein>
<dbReference type="PANTHER" id="PTHR24089">
    <property type="entry name" value="SOLUTE CARRIER FAMILY 25"/>
    <property type="match status" value="1"/>
</dbReference>
<evidence type="ECO:0000256" key="7">
    <source>
        <dbReference type="ARBA" id="ARBA00022792"/>
    </source>
</evidence>
<dbReference type="Gene3D" id="1.50.40.10">
    <property type="entry name" value="Mitochondrial carrier domain"/>
    <property type="match status" value="1"/>
</dbReference>
<evidence type="ECO:0000256" key="4">
    <source>
        <dbReference type="ARBA" id="ARBA00022692"/>
    </source>
</evidence>
<dbReference type="OrthoDB" id="270584at2759"/>
<keyword evidence="4 12" id="KW-0812">Transmembrane</keyword>
<feature type="region of interest" description="Disordered" evidence="14">
    <location>
        <begin position="1"/>
        <end position="21"/>
    </location>
</feature>
<dbReference type="Proteomes" id="UP000239649">
    <property type="component" value="Unassembled WGS sequence"/>
</dbReference>
<proteinExistence type="inferred from homology"/>
<dbReference type="FunFam" id="1.50.40.10:FF:000016">
    <property type="entry name" value="Solute carrier family 25 member 23"/>
    <property type="match status" value="1"/>
</dbReference>
<evidence type="ECO:0000256" key="14">
    <source>
        <dbReference type="SAM" id="MobiDB-lite"/>
    </source>
</evidence>
<evidence type="ECO:0000256" key="2">
    <source>
        <dbReference type="ARBA" id="ARBA00006375"/>
    </source>
</evidence>